<dbReference type="GO" id="GO:0016787">
    <property type="term" value="F:hydrolase activity"/>
    <property type="evidence" value="ECO:0007669"/>
    <property type="project" value="UniProtKB-KW"/>
</dbReference>
<dbReference type="InterPro" id="IPR016136">
    <property type="entry name" value="DNA_helicase_N/primase_C"/>
</dbReference>
<evidence type="ECO:0000256" key="6">
    <source>
        <dbReference type="ARBA" id="ARBA00022806"/>
    </source>
</evidence>
<dbReference type="FunFam" id="1.10.860.10:FF:000001">
    <property type="entry name" value="Replicative DNA helicase"/>
    <property type="match status" value="1"/>
</dbReference>
<evidence type="ECO:0000256" key="4">
    <source>
        <dbReference type="ARBA" id="ARBA00022741"/>
    </source>
</evidence>
<evidence type="ECO:0000256" key="11">
    <source>
        <dbReference type="ARBA" id="ARBA00048954"/>
    </source>
</evidence>
<gene>
    <name evidence="13" type="ORF">METZ01_LOCUS15254</name>
</gene>
<dbReference type="Pfam" id="PF00772">
    <property type="entry name" value="DnaB"/>
    <property type="match status" value="1"/>
</dbReference>
<dbReference type="GO" id="GO:0006269">
    <property type="term" value="P:DNA replication, synthesis of primer"/>
    <property type="evidence" value="ECO:0007669"/>
    <property type="project" value="UniProtKB-KW"/>
</dbReference>
<accession>A0A381P6C3</accession>
<comment type="similarity">
    <text evidence="1">Belongs to the helicase family. DnaB subfamily.</text>
</comment>
<evidence type="ECO:0000256" key="9">
    <source>
        <dbReference type="ARBA" id="ARBA00023235"/>
    </source>
</evidence>
<dbReference type="Gene3D" id="1.10.860.10">
    <property type="entry name" value="DNAb Helicase, Chain A"/>
    <property type="match status" value="1"/>
</dbReference>
<keyword evidence="5" id="KW-0378">Hydrolase</keyword>
<proteinExistence type="inferred from homology"/>
<evidence type="ECO:0000256" key="10">
    <source>
        <dbReference type="ARBA" id="ARBA00044969"/>
    </source>
</evidence>
<dbReference type="GO" id="GO:0005524">
    <property type="term" value="F:ATP binding"/>
    <property type="evidence" value="ECO:0007669"/>
    <property type="project" value="UniProtKB-KW"/>
</dbReference>
<dbReference type="GO" id="GO:1990077">
    <property type="term" value="C:primosome complex"/>
    <property type="evidence" value="ECO:0007669"/>
    <property type="project" value="UniProtKB-KW"/>
</dbReference>
<dbReference type="PANTHER" id="PTHR30153">
    <property type="entry name" value="REPLICATIVE DNA HELICASE DNAB"/>
    <property type="match status" value="1"/>
</dbReference>
<sequence>MADELTRGRTLPHNLDAEQSVLGAILLDNTAINPAGETLTSEDFYGEAHRVVFEAMVALSEDDSPIDAVTVAERLERSGQLERAGGLGYLSTLMDGLPRALNVADYARIVKDKSSLRNLISSANTIITSAISGDEPTDDIIDQAERRIFEIAEDKVKRGFLSIRDLVGETTHQLEELYERSDVVTGVPTGFKRLNTYTAGLQSGDLIIIAGRPSMGKTALALNIAQHVALRHDGSVGIFSLEMSTQQLVRRMISSEAQVDNQKINTGYLSKDELNGLINSLELLASKNIFVDDAANPSLLEMRSKARRLKAEHGLDLLIIDYLQLMSLGRFENRNLEIGAISRALKGLAKELEVPVIALSQLSRAPEARSHHRPQLSDLRESGNLEQDADVVSFIYREELYNPDDPSIEGEATLIIAKQRNGPVGDVPLVFLKQFTTFKERDDRDDPGEPWG</sequence>
<dbReference type="InterPro" id="IPR007693">
    <property type="entry name" value="DNA_helicase_DnaB-like_N"/>
</dbReference>
<dbReference type="Gene3D" id="3.40.50.300">
    <property type="entry name" value="P-loop containing nucleotide triphosphate hydrolases"/>
    <property type="match status" value="1"/>
</dbReference>
<dbReference type="InterPro" id="IPR003593">
    <property type="entry name" value="AAA+_ATPase"/>
</dbReference>
<feature type="domain" description="SF4 helicase" evidence="12">
    <location>
        <begin position="180"/>
        <end position="445"/>
    </location>
</feature>
<evidence type="ECO:0000256" key="1">
    <source>
        <dbReference type="ARBA" id="ARBA00008428"/>
    </source>
</evidence>
<dbReference type="NCBIfam" id="NF004384">
    <property type="entry name" value="PRK05748.1"/>
    <property type="match status" value="1"/>
</dbReference>
<dbReference type="InterPro" id="IPR027417">
    <property type="entry name" value="P-loop_NTPase"/>
</dbReference>
<dbReference type="GO" id="GO:0005829">
    <property type="term" value="C:cytosol"/>
    <property type="evidence" value="ECO:0007669"/>
    <property type="project" value="TreeGrafter"/>
</dbReference>
<keyword evidence="3" id="KW-0235">DNA replication</keyword>
<dbReference type="InterPro" id="IPR007694">
    <property type="entry name" value="DNA_helicase_DnaB-like_C"/>
</dbReference>
<dbReference type="SUPFAM" id="SSF48024">
    <property type="entry name" value="N-terminal domain of DnaB helicase"/>
    <property type="match status" value="1"/>
</dbReference>
<keyword evidence="2" id="KW-0639">Primosome</keyword>
<dbReference type="PROSITE" id="PS51199">
    <property type="entry name" value="SF4_HELICASE"/>
    <property type="match status" value="1"/>
</dbReference>
<evidence type="ECO:0000256" key="8">
    <source>
        <dbReference type="ARBA" id="ARBA00023125"/>
    </source>
</evidence>
<reference evidence="13" key="1">
    <citation type="submission" date="2018-05" db="EMBL/GenBank/DDBJ databases">
        <authorList>
            <person name="Lanie J.A."/>
            <person name="Ng W.-L."/>
            <person name="Kazmierczak K.M."/>
            <person name="Andrzejewski T.M."/>
            <person name="Davidsen T.M."/>
            <person name="Wayne K.J."/>
            <person name="Tettelin H."/>
            <person name="Glass J.I."/>
            <person name="Rusch D."/>
            <person name="Podicherti R."/>
            <person name="Tsui H.-C.T."/>
            <person name="Winkler M.E."/>
        </authorList>
    </citation>
    <scope>NUCLEOTIDE SEQUENCE</scope>
</reference>
<dbReference type="Pfam" id="PF03796">
    <property type="entry name" value="DnaB_C"/>
    <property type="match status" value="1"/>
</dbReference>
<dbReference type="SMART" id="SM00382">
    <property type="entry name" value="AAA"/>
    <property type="match status" value="1"/>
</dbReference>
<evidence type="ECO:0000256" key="5">
    <source>
        <dbReference type="ARBA" id="ARBA00022801"/>
    </source>
</evidence>
<protein>
    <recommendedName>
        <fullName evidence="10">DNA 5'-3' helicase</fullName>
        <ecNumber evidence="10">5.6.2.3</ecNumber>
    </recommendedName>
</protein>
<dbReference type="GO" id="GO:0043139">
    <property type="term" value="F:5'-3' DNA helicase activity"/>
    <property type="evidence" value="ECO:0007669"/>
    <property type="project" value="UniProtKB-EC"/>
</dbReference>
<dbReference type="InterPro" id="IPR007692">
    <property type="entry name" value="DNA_helicase_DnaB"/>
</dbReference>
<evidence type="ECO:0000256" key="2">
    <source>
        <dbReference type="ARBA" id="ARBA00022515"/>
    </source>
</evidence>
<dbReference type="PANTHER" id="PTHR30153:SF2">
    <property type="entry name" value="REPLICATIVE DNA HELICASE"/>
    <property type="match status" value="1"/>
</dbReference>
<name>A0A381P6C3_9ZZZZ</name>
<evidence type="ECO:0000256" key="7">
    <source>
        <dbReference type="ARBA" id="ARBA00022840"/>
    </source>
</evidence>
<keyword evidence="4" id="KW-0547">Nucleotide-binding</keyword>
<dbReference type="GO" id="GO:0003677">
    <property type="term" value="F:DNA binding"/>
    <property type="evidence" value="ECO:0007669"/>
    <property type="project" value="UniProtKB-KW"/>
</dbReference>
<dbReference type="SUPFAM" id="SSF52540">
    <property type="entry name" value="P-loop containing nucleoside triphosphate hydrolases"/>
    <property type="match status" value="1"/>
</dbReference>
<dbReference type="EMBL" id="UINC01000867">
    <property type="protein sequence ID" value="SUZ62400.1"/>
    <property type="molecule type" value="Genomic_DNA"/>
</dbReference>
<evidence type="ECO:0000313" key="13">
    <source>
        <dbReference type="EMBL" id="SUZ62400.1"/>
    </source>
</evidence>
<keyword evidence="6" id="KW-0347">Helicase</keyword>
<keyword evidence="7" id="KW-0067">ATP-binding</keyword>
<organism evidence="13">
    <name type="scientific">marine metagenome</name>
    <dbReference type="NCBI Taxonomy" id="408172"/>
    <lineage>
        <taxon>unclassified sequences</taxon>
        <taxon>metagenomes</taxon>
        <taxon>ecological metagenomes</taxon>
    </lineage>
</organism>
<keyword evidence="8" id="KW-0238">DNA-binding</keyword>
<comment type="catalytic activity">
    <reaction evidence="11">
        <text>ATP + H2O = ADP + phosphate + H(+)</text>
        <dbReference type="Rhea" id="RHEA:13065"/>
        <dbReference type="ChEBI" id="CHEBI:15377"/>
        <dbReference type="ChEBI" id="CHEBI:15378"/>
        <dbReference type="ChEBI" id="CHEBI:30616"/>
        <dbReference type="ChEBI" id="CHEBI:43474"/>
        <dbReference type="ChEBI" id="CHEBI:456216"/>
        <dbReference type="EC" id="5.6.2.3"/>
    </reaction>
</comment>
<evidence type="ECO:0000259" key="12">
    <source>
        <dbReference type="PROSITE" id="PS51199"/>
    </source>
</evidence>
<dbReference type="NCBIfam" id="TIGR00665">
    <property type="entry name" value="DnaB"/>
    <property type="match status" value="1"/>
</dbReference>
<dbReference type="EC" id="5.6.2.3" evidence="10"/>
<evidence type="ECO:0000256" key="3">
    <source>
        <dbReference type="ARBA" id="ARBA00022705"/>
    </source>
</evidence>
<dbReference type="AlphaFoldDB" id="A0A381P6C3"/>
<dbReference type="CDD" id="cd00984">
    <property type="entry name" value="DnaB_C"/>
    <property type="match status" value="1"/>
</dbReference>
<keyword evidence="9" id="KW-0413">Isomerase</keyword>
<dbReference type="InterPro" id="IPR036185">
    <property type="entry name" value="DNA_heli_DnaB-like_N_sf"/>
</dbReference>